<evidence type="ECO:0000259" key="1">
    <source>
        <dbReference type="Pfam" id="PF09851"/>
    </source>
</evidence>
<name>A0ABT8ZGL6_9SPHN</name>
<dbReference type="RefSeq" id="WP_304534224.1">
    <property type="nucleotide sequence ID" value="NZ_JAUQOM010000001.1"/>
</dbReference>
<accession>A0ABT8ZGL6</accession>
<proteinExistence type="predicted"/>
<sequence length="148" mass="16512">MIDAAEPLNCTGITIWTEGEILIVKYSVWYYGFLGTKRVPVSKITSVNWKEPGEWLAGFLEISILGEQPPSPHASPNVQHQNRFQFGSADRAEFAALRDWIEERRAAGESTESRPSSVADEIAKLGKLVEQGLLTPDEFQAHKSKLLN</sequence>
<dbReference type="InterPro" id="IPR018649">
    <property type="entry name" value="SHOCT"/>
</dbReference>
<organism evidence="2 3">
    <name type="scientific">Sphingobium cyanobacteriorum</name>
    <dbReference type="NCBI Taxonomy" id="3063954"/>
    <lineage>
        <taxon>Bacteria</taxon>
        <taxon>Pseudomonadati</taxon>
        <taxon>Pseudomonadota</taxon>
        <taxon>Alphaproteobacteria</taxon>
        <taxon>Sphingomonadales</taxon>
        <taxon>Sphingomonadaceae</taxon>
        <taxon>Sphingobium</taxon>
    </lineage>
</organism>
<gene>
    <name evidence="2" type="ORF">Q4610_01375</name>
</gene>
<dbReference type="EMBL" id="JAUQOM010000001">
    <property type="protein sequence ID" value="MDO7833684.1"/>
    <property type="molecule type" value="Genomic_DNA"/>
</dbReference>
<keyword evidence="3" id="KW-1185">Reference proteome</keyword>
<dbReference type="Proteomes" id="UP001176471">
    <property type="component" value="Unassembled WGS sequence"/>
</dbReference>
<protein>
    <submittedName>
        <fullName evidence="2">SHOCT domain-containing protein</fullName>
    </submittedName>
</protein>
<evidence type="ECO:0000313" key="2">
    <source>
        <dbReference type="EMBL" id="MDO7833684.1"/>
    </source>
</evidence>
<dbReference type="Pfam" id="PF09851">
    <property type="entry name" value="SHOCT"/>
    <property type="match status" value="1"/>
</dbReference>
<comment type="caution">
    <text evidence="2">The sequence shown here is derived from an EMBL/GenBank/DDBJ whole genome shotgun (WGS) entry which is preliminary data.</text>
</comment>
<feature type="domain" description="SHOCT" evidence="1">
    <location>
        <begin position="120"/>
        <end position="147"/>
    </location>
</feature>
<evidence type="ECO:0000313" key="3">
    <source>
        <dbReference type="Proteomes" id="UP001176471"/>
    </source>
</evidence>
<reference evidence="2" key="1">
    <citation type="submission" date="2023-07" db="EMBL/GenBank/DDBJ databases">
        <title>Bacterial whole genome sequence for Sphingobium sp. HBC34.</title>
        <authorList>
            <person name="Le V."/>
            <person name="Ko S.-R."/>
            <person name="Ahn C.-Y."/>
            <person name="Oh H.-M."/>
        </authorList>
    </citation>
    <scope>NUCLEOTIDE SEQUENCE</scope>
    <source>
        <strain evidence="2">HBC34</strain>
    </source>
</reference>